<evidence type="ECO:0000256" key="5">
    <source>
        <dbReference type="PROSITE-ProRule" id="PRU00221"/>
    </source>
</evidence>
<dbReference type="InterPro" id="IPR013535">
    <property type="entry name" value="PUL_dom"/>
</dbReference>
<dbReference type="FunFam" id="2.130.10.10:FF:000236">
    <property type="entry name" value="Polyubiquitin binding protein (Doa1/Ufd3)"/>
    <property type="match status" value="1"/>
</dbReference>
<dbReference type="InterPro" id="IPR015155">
    <property type="entry name" value="PFU"/>
</dbReference>
<dbReference type="FunCoup" id="G4U3D0">
    <property type="interactions" value="1037"/>
</dbReference>
<keyword evidence="4" id="KW-0677">Repeat</keyword>
<dbReference type="Gene3D" id="1.25.10.10">
    <property type="entry name" value="Leucine-rich Repeat Variant"/>
    <property type="match status" value="1"/>
</dbReference>
<keyword evidence="3 5" id="KW-0853">WD repeat</keyword>
<dbReference type="GO" id="GO:0043161">
    <property type="term" value="P:proteasome-mediated ubiquitin-dependent protein catabolic process"/>
    <property type="evidence" value="ECO:0007669"/>
    <property type="project" value="TreeGrafter"/>
</dbReference>
<dbReference type="GO" id="GO:0005634">
    <property type="term" value="C:nucleus"/>
    <property type="evidence" value="ECO:0007669"/>
    <property type="project" value="TreeGrafter"/>
</dbReference>
<dbReference type="PANTHER" id="PTHR19849">
    <property type="entry name" value="PHOSPHOLIPASE A-2-ACTIVATING PROTEIN"/>
    <property type="match status" value="1"/>
</dbReference>
<dbReference type="EMBL" id="CAFZ01001883">
    <property type="protein sequence ID" value="CCA78078.1"/>
    <property type="molecule type" value="Genomic_DNA"/>
</dbReference>
<feature type="repeat" description="WD" evidence="5">
    <location>
        <begin position="103"/>
        <end position="133"/>
    </location>
</feature>
<keyword evidence="2" id="KW-0963">Cytoplasm</keyword>
<dbReference type="InterPro" id="IPR011989">
    <property type="entry name" value="ARM-like"/>
</dbReference>
<dbReference type="SMART" id="SM00320">
    <property type="entry name" value="WD40"/>
    <property type="match status" value="7"/>
</dbReference>
<dbReference type="PANTHER" id="PTHR19849:SF0">
    <property type="entry name" value="PHOSPHOLIPASE A-2-ACTIVATING PROTEIN"/>
    <property type="match status" value="1"/>
</dbReference>
<dbReference type="InParanoid" id="G4U3D0"/>
<dbReference type="InterPro" id="IPR038122">
    <property type="entry name" value="PFU_sf"/>
</dbReference>
<dbReference type="OMA" id="DKCIYYW"/>
<comment type="subcellular location">
    <subcellularLocation>
        <location evidence="1">Cytoplasm</location>
    </subcellularLocation>
</comment>
<evidence type="ECO:0000256" key="4">
    <source>
        <dbReference type="ARBA" id="ARBA00022737"/>
    </source>
</evidence>
<evidence type="ECO:0000259" key="6">
    <source>
        <dbReference type="PROSITE" id="PS51394"/>
    </source>
</evidence>
<dbReference type="Gene3D" id="2.130.10.10">
    <property type="entry name" value="YVTN repeat-like/Quinoprotein amine dehydrogenase"/>
    <property type="match status" value="1"/>
</dbReference>
<evidence type="ECO:0000259" key="7">
    <source>
        <dbReference type="PROSITE" id="PS51396"/>
    </source>
</evidence>
<name>G4U3D0_SERID</name>
<feature type="repeat" description="WD" evidence="5">
    <location>
        <begin position="221"/>
        <end position="252"/>
    </location>
</feature>
<dbReference type="OrthoDB" id="10265988at2759"/>
<evidence type="ECO:0000313" key="9">
    <source>
        <dbReference type="Proteomes" id="UP000007148"/>
    </source>
</evidence>
<feature type="repeat" description="WD" evidence="5">
    <location>
        <begin position="142"/>
        <end position="173"/>
    </location>
</feature>
<dbReference type="PROSITE" id="PS51396">
    <property type="entry name" value="PUL"/>
    <property type="match status" value="1"/>
</dbReference>
<organism evidence="8 9">
    <name type="scientific">Serendipita indica (strain DSM 11827)</name>
    <name type="common">Root endophyte fungus</name>
    <name type="synonym">Piriformospora indica</name>
    <dbReference type="NCBI Taxonomy" id="1109443"/>
    <lineage>
        <taxon>Eukaryota</taxon>
        <taxon>Fungi</taxon>
        <taxon>Dikarya</taxon>
        <taxon>Basidiomycota</taxon>
        <taxon>Agaricomycotina</taxon>
        <taxon>Agaricomycetes</taxon>
        <taxon>Sebacinales</taxon>
        <taxon>Serendipitaceae</taxon>
        <taxon>Serendipita</taxon>
    </lineage>
</organism>
<dbReference type="Pfam" id="PF00400">
    <property type="entry name" value="WD40"/>
    <property type="match status" value="6"/>
</dbReference>
<dbReference type="Proteomes" id="UP000007148">
    <property type="component" value="Unassembled WGS sequence"/>
</dbReference>
<keyword evidence="9" id="KW-1185">Reference proteome</keyword>
<dbReference type="PROSITE" id="PS50294">
    <property type="entry name" value="WD_REPEATS_REGION"/>
    <property type="match status" value="1"/>
</dbReference>
<evidence type="ECO:0000256" key="1">
    <source>
        <dbReference type="ARBA" id="ARBA00004496"/>
    </source>
</evidence>
<feature type="repeat" description="WD" evidence="5">
    <location>
        <begin position="181"/>
        <end position="214"/>
    </location>
</feature>
<dbReference type="PROSITE" id="PS51394">
    <property type="entry name" value="PFU"/>
    <property type="match status" value="1"/>
</dbReference>
<dbReference type="InterPro" id="IPR001680">
    <property type="entry name" value="WD40_rpt"/>
</dbReference>
<dbReference type="CDD" id="cd00200">
    <property type="entry name" value="WD40"/>
    <property type="match status" value="1"/>
</dbReference>
<comment type="caution">
    <text evidence="8">The sequence shown here is derived from an EMBL/GenBank/DDBJ whole genome shotgun (WGS) entry which is preliminary data.</text>
</comment>
<dbReference type="GO" id="GO:0010992">
    <property type="term" value="P:ubiquitin recycling"/>
    <property type="evidence" value="ECO:0007669"/>
    <property type="project" value="TreeGrafter"/>
</dbReference>
<evidence type="ECO:0000256" key="3">
    <source>
        <dbReference type="ARBA" id="ARBA00022574"/>
    </source>
</evidence>
<dbReference type="InterPro" id="IPR036322">
    <property type="entry name" value="WD40_repeat_dom_sf"/>
</dbReference>
<gene>
    <name evidence="8" type="ORF">PIIN_01751</name>
</gene>
<dbReference type="Pfam" id="PF09070">
    <property type="entry name" value="PFU"/>
    <property type="match status" value="1"/>
</dbReference>
<dbReference type="Gene3D" id="3.10.20.870">
    <property type="entry name" value="PFU (PLAA family ubiquitin binding), C-terminal domain"/>
    <property type="match status" value="1"/>
</dbReference>
<evidence type="ECO:0000313" key="8">
    <source>
        <dbReference type="EMBL" id="CCA78078.1"/>
    </source>
</evidence>
<evidence type="ECO:0000256" key="2">
    <source>
        <dbReference type="ARBA" id="ARBA00022490"/>
    </source>
</evidence>
<dbReference type="SUPFAM" id="SSF50978">
    <property type="entry name" value="WD40 repeat-like"/>
    <property type="match status" value="1"/>
</dbReference>
<dbReference type="GO" id="GO:0043130">
    <property type="term" value="F:ubiquitin binding"/>
    <property type="evidence" value="ECO:0007669"/>
    <property type="project" value="TreeGrafter"/>
</dbReference>
<feature type="domain" description="PUL" evidence="7">
    <location>
        <begin position="504"/>
        <end position="778"/>
    </location>
</feature>
<sequence>MVYRLSASLSGHSQDVRGVASPTAGLVLSASRDATAIVWEKSQSEPKFTISATYKPSEGFINSIAYVPPSADAPQGHVVTGGQDGIINVFTLGDPSTEPAYSLIGHTANVCALTSSPTGNLVSGSWDTTARVWRDFKELYVLKGHTQSVWAVLCIDENQTLTASADRTIKLWNQHKEMQRFHGHNDAVRGLVLVPDIGFASCSNDSEIRVWTLQGDLVYTLVGHTSFVYSLSILPSGDLVSSGEDRTVRVWKDGECSQTIVHPAISVWTVSTMPNGDIVSGCSDGVVRVFSSVEERWAPADELKLYDDTIANQALPSHQLGNVKKSDLAGPEALSQPGKKDGQVIMVKNGNLVEAHKWDSNTRTWQRMGEVVDAVGSGRKQLHEGKEYDYVFDVDIKDGAPPLKLPYNANENPYQAAHRFLTRNDLPLTYIDEVAKFIEKNTSAVTIGQSNEQYVDPYTGASRYVPRGTSSQAPAPSTSYGSGAVNSANVDPFTGASRGSGPQKILPVLAPLPFKQANVTAMQTKIQELNESVKASDATLAFTAEEGANLTEIIGALSTNNASVLTGPHITLVAGIIARWPQASVFPLIDLLRVVLANNPAALKSVKDKQTILSALFGALGIDQPWEMPLPKARETNVLLVNRTIANMFVPQAGSLPAAWSTTALESLGRIPAEAWTKGTLLALATLLFNYSCAIHHSQKAAQDQETHLALIETVLKNPNSEPEAQYRALVAFGNVVKSSAKPKLGKATSTWLRLSSAAAKKNAEKRMQDLVNEVQSLIV</sequence>
<dbReference type="PROSITE" id="PS50082">
    <property type="entry name" value="WD_REPEATS_2"/>
    <property type="match status" value="4"/>
</dbReference>
<accession>G4U3D0</accession>
<feature type="domain" description="PFU" evidence="6">
    <location>
        <begin position="357"/>
        <end position="452"/>
    </location>
</feature>
<dbReference type="HOGENOM" id="CLU_011791_2_0_1"/>
<dbReference type="eggNOG" id="KOG0301">
    <property type="taxonomic scope" value="Eukaryota"/>
</dbReference>
<dbReference type="STRING" id="1109443.G4U3D0"/>
<reference evidence="8 9" key="1">
    <citation type="journal article" date="2011" name="PLoS Pathog.">
        <title>Endophytic Life Strategies Decoded by Genome and Transcriptome Analyses of the Mutualistic Root Symbiont Piriformospora indica.</title>
        <authorList>
            <person name="Zuccaro A."/>
            <person name="Lahrmann U."/>
            <person name="Guldener U."/>
            <person name="Langen G."/>
            <person name="Pfiffi S."/>
            <person name="Biedenkopf D."/>
            <person name="Wong P."/>
            <person name="Samans B."/>
            <person name="Grimm C."/>
            <person name="Basiewicz M."/>
            <person name="Murat C."/>
            <person name="Martin F."/>
            <person name="Kogel K.H."/>
        </authorList>
    </citation>
    <scope>NUCLEOTIDE SEQUENCE [LARGE SCALE GENOMIC DNA]</scope>
    <source>
        <strain evidence="8 9">DSM 11827</strain>
    </source>
</reference>
<dbReference type="GO" id="GO:0005737">
    <property type="term" value="C:cytoplasm"/>
    <property type="evidence" value="ECO:0007669"/>
    <property type="project" value="UniProtKB-SubCell"/>
</dbReference>
<dbReference type="AlphaFoldDB" id="G4U3D0"/>
<dbReference type="Pfam" id="PF08324">
    <property type="entry name" value="PUL"/>
    <property type="match status" value="1"/>
</dbReference>
<proteinExistence type="predicted"/>
<protein>
    <submittedName>
        <fullName evidence="8">Related to DOA1-involved in ubiquitin-dependent proteolysis</fullName>
    </submittedName>
</protein>
<dbReference type="InterPro" id="IPR015943">
    <property type="entry name" value="WD40/YVTN_repeat-like_dom_sf"/>
</dbReference>